<keyword evidence="1" id="KW-0479">Metal-binding</keyword>
<proteinExistence type="predicted"/>
<evidence type="ECO:0000256" key="3">
    <source>
        <dbReference type="ARBA" id="ARBA00023002"/>
    </source>
</evidence>
<dbReference type="Proteomes" id="UP001596472">
    <property type="component" value="Unassembled WGS sequence"/>
</dbReference>
<keyword evidence="3" id="KW-0560">Oxidoreductase</keyword>
<accession>A0ABW2L2G8</accession>
<reference evidence="6" key="1">
    <citation type="journal article" date="2019" name="Int. J. Syst. Evol. Microbiol.">
        <title>The Global Catalogue of Microorganisms (GCM) 10K type strain sequencing project: providing services to taxonomists for standard genome sequencing and annotation.</title>
        <authorList>
            <consortium name="The Broad Institute Genomics Platform"/>
            <consortium name="The Broad Institute Genome Sequencing Center for Infectious Disease"/>
            <person name="Wu L."/>
            <person name="Ma J."/>
        </authorList>
    </citation>
    <scope>NUCLEOTIDE SEQUENCE [LARGE SCALE GENOMIC DNA]</scope>
    <source>
        <strain evidence="6">CGMCC 4.1467</strain>
    </source>
</reference>
<keyword evidence="2" id="KW-0862">Zinc</keyword>
<dbReference type="InterPro" id="IPR050129">
    <property type="entry name" value="Zn_alcohol_dh"/>
</dbReference>
<dbReference type="Gene3D" id="3.40.50.720">
    <property type="entry name" value="NAD(P)-binding Rossmann-like Domain"/>
    <property type="match status" value="1"/>
</dbReference>
<dbReference type="SUPFAM" id="SSF51735">
    <property type="entry name" value="NAD(P)-binding Rossmann-fold domains"/>
    <property type="match status" value="1"/>
</dbReference>
<name>A0ABW2L2G8_9BACT</name>
<gene>
    <name evidence="5" type="ORF">ACFQY0_00665</name>
</gene>
<dbReference type="SUPFAM" id="SSF50129">
    <property type="entry name" value="GroES-like"/>
    <property type="match status" value="1"/>
</dbReference>
<dbReference type="InterPro" id="IPR020843">
    <property type="entry name" value="ER"/>
</dbReference>
<evidence type="ECO:0000256" key="1">
    <source>
        <dbReference type="ARBA" id="ARBA00022723"/>
    </source>
</evidence>
<dbReference type="InterPro" id="IPR013149">
    <property type="entry name" value="ADH-like_C"/>
</dbReference>
<dbReference type="CDD" id="cd08236">
    <property type="entry name" value="sugar_DH"/>
    <property type="match status" value="1"/>
</dbReference>
<dbReference type="Pfam" id="PF08240">
    <property type="entry name" value="ADH_N"/>
    <property type="match status" value="1"/>
</dbReference>
<dbReference type="InterPro" id="IPR013154">
    <property type="entry name" value="ADH-like_N"/>
</dbReference>
<dbReference type="SMART" id="SM00829">
    <property type="entry name" value="PKS_ER"/>
    <property type="match status" value="1"/>
</dbReference>
<protein>
    <submittedName>
        <fullName evidence="5">Galactitol-1-phosphate 5-dehydrogenase</fullName>
    </submittedName>
</protein>
<dbReference type="EMBL" id="JBHTBS010000001">
    <property type="protein sequence ID" value="MFC7335672.1"/>
    <property type="molecule type" value="Genomic_DNA"/>
</dbReference>
<organism evidence="5 6">
    <name type="scientific">Haloferula chungangensis</name>
    <dbReference type="NCBI Taxonomy" id="1048331"/>
    <lineage>
        <taxon>Bacteria</taxon>
        <taxon>Pseudomonadati</taxon>
        <taxon>Verrucomicrobiota</taxon>
        <taxon>Verrucomicrobiia</taxon>
        <taxon>Verrucomicrobiales</taxon>
        <taxon>Verrucomicrobiaceae</taxon>
        <taxon>Haloferula</taxon>
    </lineage>
</organism>
<dbReference type="Gene3D" id="3.90.180.10">
    <property type="entry name" value="Medium-chain alcohol dehydrogenases, catalytic domain"/>
    <property type="match status" value="1"/>
</dbReference>
<evidence type="ECO:0000313" key="6">
    <source>
        <dbReference type="Proteomes" id="UP001596472"/>
    </source>
</evidence>
<dbReference type="InterPro" id="IPR011032">
    <property type="entry name" value="GroES-like_sf"/>
</dbReference>
<evidence type="ECO:0000313" key="5">
    <source>
        <dbReference type="EMBL" id="MFC7335672.1"/>
    </source>
</evidence>
<evidence type="ECO:0000256" key="2">
    <source>
        <dbReference type="ARBA" id="ARBA00022833"/>
    </source>
</evidence>
<feature type="domain" description="Enoyl reductase (ER)" evidence="4">
    <location>
        <begin position="8"/>
        <end position="340"/>
    </location>
</feature>
<sequence>MKALQLIGPSTFSYCDLERPVIGKDEVLVKVAACGICGSDIHGMDGSSGRRIPPLVMGHEGSGTIVEVGAGLEGWIEGDRVTFDSTVFCGECGYCQKGQINLCDARQVLGVSCQEFRRDGAFAEFVAVPARVLHRLPDGITFEEAAFAEPVGVALHAVNRVAPEKGDSAVVIGAGLIGLLVVQSLKRAGCAEVYAVDRDAGRLKLAEELGASAGWLADDEVAEKILAATEGKGVDIAMEVVGASPTVNLAVKSVRKGGKVGLVGNLAPEVTFPLQAAVTRELSIFGSCAIAGEYPEALDAIAKGEINVASLTSAVVPLKEGADWFARLASGKEPLLKVLLKP</sequence>
<dbReference type="InterPro" id="IPR036291">
    <property type="entry name" value="NAD(P)-bd_dom_sf"/>
</dbReference>
<dbReference type="RefSeq" id="WP_379708017.1">
    <property type="nucleotide sequence ID" value="NZ_JBHTBS010000001.1"/>
</dbReference>
<dbReference type="Pfam" id="PF00107">
    <property type="entry name" value="ADH_zinc_N"/>
    <property type="match status" value="1"/>
</dbReference>
<comment type="caution">
    <text evidence="5">The sequence shown here is derived from an EMBL/GenBank/DDBJ whole genome shotgun (WGS) entry which is preliminary data.</text>
</comment>
<dbReference type="PANTHER" id="PTHR43401:SF2">
    <property type="entry name" value="L-THREONINE 3-DEHYDROGENASE"/>
    <property type="match status" value="1"/>
</dbReference>
<evidence type="ECO:0000259" key="4">
    <source>
        <dbReference type="SMART" id="SM00829"/>
    </source>
</evidence>
<keyword evidence="6" id="KW-1185">Reference proteome</keyword>
<dbReference type="PANTHER" id="PTHR43401">
    <property type="entry name" value="L-THREONINE 3-DEHYDROGENASE"/>
    <property type="match status" value="1"/>
</dbReference>